<organism evidence="2 3">
    <name type="scientific">Devosia lucknowensis</name>
    <dbReference type="NCBI Taxonomy" id="1096929"/>
    <lineage>
        <taxon>Bacteria</taxon>
        <taxon>Pseudomonadati</taxon>
        <taxon>Pseudomonadota</taxon>
        <taxon>Alphaproteobacteria</taxon>
        <taxon>Hyphomicrobiales</taxon>
        <taxon>Devosiaceae</taxon>
        <taxon>Devosia</taxon>
    </lineage>
</organism>
<proteinExistence type="predicted"/>
<protein>
    <submittedName>
        <fullName evidence="2">Uncharacterized protein</fullName>
    </submittedName>
</protein>
<keyword evidence="1" id="KW-1133">Transmembrane helix</keyword>
<feature type="transmembrane region" description="Helical" evidence="1">
    <location>
        <begin position="121"/>
        <end position="141"/>
    </location>
</feature>
<feature type="transmembrane region" description="Helical" evidence="1">
    <location>
        <begin position="51"/>
        <end position="77"/>
    </location>
</feature>
<keyword evidence="1" id="KW-0472">Membrane</keyword>
<evidence type="ECO:0000256" key="1">
    <source>
        <dbReference type="SAM" id="Phobius"/>
    </source>
</evidence>
<reference evidence="3" key="1">
    <citation type="submission" date="2017-04" db="EMBL/GenBank/DDBJ databases">
        <authorList>
            <person name="Varghese N."/>
            <person name="Submissions S."/>
        </authorList>
    </citation>
    <scope>NUCLEOTIDE SEQUENCE [LARGE SCALE GENOMIC DNA]</scope>
</reference>
<accession>A0A1Y6E9T7</accession>
<keyword evidence="1" id="KW-0812">Transmembrane</keyword>
<dbReference type="AlphaFoldDB" id="A0A1Y6E9T7"/>
<sequence>MIGAPASAVRPGNGRIAAIVLLGPLVGAICLFIATVLVEPLPGGSFEPVELVIFILASAYMFGLIPSVLAATVYWVVEPIWRVWSWPRLVLAYLVIGAVCGALGVFLSISALERQPIVNEQIILIGALCGALSLVATALPFRKVDT</sequence>
<dbReference type="Proteomes" id="UP000194474">
    <property type="component" value="Unassembled WGS sequence"/>
</dbReference>
<evidence type="ECO:0000313" key="3">
    <source>
        <dbReference type="Proteomes" id="UP000194474"/>
    </source>
</evidence>
<name>A0A1Y6E9T7_9HYPH</name>
<evidence type="ECO:0000313" key="2">
    <source>
        <dbReference type="EMBL" id="SMQ59347.1"/>
    </source>
</evidence>
<dbReference type="RefSeq" id="WP_086468705.1">
    <property type="nucleotide sequence ID" value="NZ_FXWK01000001.1"/>
</dbReference>
<feature type="transmembrane region" description="Helical" evidence="1">
    <location>
        <begin position="16"/>
        <end position="39"/>
    </location>
</feature>
<dbReference type="EMBL" id="FXWK01000001">
    <property type="protein sequence ID" value="SMQ59347.1"/>
    <property type="molecule type" value="Genomic_DNA"/>
</dbReference>
<feature type="transmembrane region" description="Helical" evidence="1">
    <location>
        <begin position="89"/>
        <end position="109"/>
    </location>
</feature>
<keyword evidence="3" id="KW-1185">Reference proteome</keyword>
<gene>
    <name evidence="2" type="ORF">SAMN06295905_0216</name>
</gene>